<organism evidence="4 5">
    <name type="scientific">Actinocrispum wychmicini</name>
    <dbReference type="NCBI Taxonomy" id="1213861"/>
    <lineage>
        <taxon>Bacteria</taxon>
        <taxon>Bacillati</taxon>
        <taxon>Actinomycetota</taxon>
        <taxon>Actinomycetes</taxon>
        <taxon>Pseudonocardiales</taxon>
        <taxon>Pseudonocardiaceae</taxon>
        <taxon>Actinocrispum</taxon>
    </lineage>
</organism>
<feature type="domain" description="PASTA" evidence="3">
    <location>
        <begin position="175"/>
        <end position="244"/>
    </location>
</feature>
<keyword evidence="5" id="KW-1185">Reference proteome</keyword>
<feature type="region of interest" description="Disordered" evidence="1">
    <location>
        <begin position="1"/>
        <end position="24"/>
    </location>
</feature>
<keyword evidence="2" id="KW-0812">Transmembrane</keyword>
<accession>A0A4R2JNP3</accession>
<evidence type="ECO:0000256" key="2">
    <source>
        <dbReference type="SAM" id="Phobius"/>
    </source>
</evidence>
<protein>
    <submittedName>
        <fullName evidence="4">PASTA domain-containing protein</fullName>
    </submittedName>
</protein>
<gene>
    <name evidence="4" type="ORF">EV192_105394</name>
</gene>
<feature type="compositionally biased region" description="Low complexity" evidence="1">
    <location>
        <begin position="70"/>
        <end position="87"/>
    </location>
</feature>
<evidence type="ECO:0000313" key="5">
    <source>
        <dbReference type="Proteomes" id="UP000295680"/>
    </source>
</evidence>
<dbReference type="Gene3D" id="3.30.10.20">
    <property type="match status" value="2"/>
</dbReference>
<keyword evidence="2" id="KW-0472">Membrane</keyword>
<feature type="compositionally biased region" description="Basic and acidic residues" evidence="1">
    <location>
        <begin position="1"/>
        <end position="18"/>
    </location>
</feature>
<dbReference type="InterPro" id="IPR005543">
    <property type="entry name" value="PASTA_dom"/>
</dbReference>
<feature type="region of interest" description="Disordered" evidence="1">
    <location>
        <begin position="56"/>
        <end position="100"/>
    </location>
</feature>
<proteinExistence type="predicted"/>
<dbReference type="Pfam" id="PF03793">
    <property type="entry name" value="PASTA"/>
    <property type="match status" value="2"/>
</dbReference>
<dbReference type="SMART" id="SM00740">
    <property type="entry name" value="PASTA"/>
    <property type="match status" value="2"/>
</dbReference>
<feature type="transmembrane region" description="Helical" evidence="2">
    <location>
        <begin position="27"/>
        <end position="45"/>
    </location>
</feature>
<comment type="caution">
    <text evidence="4">The sequence shown here is derived from an EMBL/GenBank/DDBJ whole genome shotgun (WGS) entry which is preliminary data.</text>
</comment>
<evidence type="ECO:0000313" key="4">
    <source>
        <dbReference type="EMBL" id="TCO58329.1"/>
    </source>
</evidence>
<sequence>MTDPIRRPDHGGMSERKSKPTGRAEAVPARLMVLTLLLAGGWLVLRYNGPDGPSIVNASQTTPSTPPLPFTTTSTPSPVATTDPATTLPVPTGQKSTTTHASTVAADTQVTVPMLLGLSERDARAALRQSGLAVGPLTHRQADQGLVGVVVDTTPPVGSSVRRGATIVLVLGASSHAPIAVPDLVGLTVEQATQKLRALGWTGAFDRSDTPTGDPSQAGRIFDQDPLPNSQLKPADPVRLRVYTLAAASTGRPGN</sequence>
<keyword evidence="2" id="KW-1133">Transmembrane helix</keyword>
<dbReference type="Proteomes" id="UP000295680">
    <property type="component" value="Unassembled WGS sequence"/>
</dbReference>
<dbReference type="CDD" id="cd06577">
    <property type="entry name" value="PASTA_pknB"/>
    <property type="match status" value="2"/>
</dbReference>
<feature type="domain" description="PASTA" evidence="3">
    <location>
        <begin position="106"/>
        <end position="173"/>
    </location>
</feature>
<evidence type="ECO:0000256" key="1">
    <source>
        <dbReference type="SAM" id="MobiDB-lite"/>
    </source>
</evidence>
<name>A0A4R2JNP3_9PSEU</name>
<evidence type="ECO:0000259" key="3">
    <source>
        <dbReference type="PROSITE" id="PS51178"/>
    </source>
</evidence>
<dbReference type="AlphaFoldDB" id="A0A4R2JNP3"/>
<feature type="region of interest" description="Disordered" evidence="1">
    <location>
        <begin position="203"/>
        <end position="235"/>
    </location>
</feature>
<dbReference type="PROSITE" id="PS51178">
    <property type="entry name" value="PASTA"/>
    <property type="match status" value="2"/>
</dbReference>
<reference evidence="4 5" key="1">
    <citation type="submission" date="2019-03" db="EMBL/GenBank/DDBJ databases">
        <title>Genomic Encyclopedia of Type Strains, Phase IV (KMG-IV): sequencing the most valuable type-strain genomes for metagenomic binning, comparative biology and taxonomic classification.</title>
        <authorList>
            <person name="Goeker M."/>
        </authorList>
    </citation>
    <scope>NUCLEOTIDE SEQUENCE [LARGE SCALE GENOMIC DNA]</scope>
    <source>
        <strain evidence="4 5">DSM 45934</strain>
    </source>
</reference>
<dbReference type="EMBL" id="SLWS01000005">
    <property type="protein sequence ID" value="TCO58329.1"/>
    <property type="molecule type" value="Genomic_DNA"/>
</dbReference>